<dbReference type="PIRSF" id="PIRSF005785">
    <property type="entry name" value="Zn-prot_arch"/>
    <property type="match status" value="1"/>
</dbReference>
<dbReference type="AlphaFoldDB" id="A0A9Q4PY03"/>
<organism evidence="7 8">
    <name type="scientific">Methanogenium marinum</name>
    <dbReference type="NCBI Taxonomy" id="348610"/>
    <lineage>
        <taxon>Archaea</taxon>
        <taxon>Methanobacteriati</taxon>
        <taxon>Methanobacteriota</taxon>
        <taxon>Stenosarchaea group</taxon>
        <taxon>Methanomicrobia</taxon>
        <taxon>Methanomicrobiales</taxon>
        <taxon>Methanomicrobiaceae</taxon>
        <taxon>Methanogenium</taxon>
    </lineage>
</organism>
<evidence type="ECO:0000256" key="5">
    <source>
        <dbReference type="ARBA" id="ARBA00022833"/>
    </source>
</evidence>
<dbReference type="NCBIfam" id="NF033823">
    <property type="entry name" value="archmetzin"/>
    <property type="match status" value="1"/>
</dbReference>
<dbReference type="InterPro" id="IPR012091">
    <property type="entry name" value="Pept_M54_archaemetzncn_arc/bac"/>
</dbReference>
<proteinExistence type="predicted"/>
<dbReference type="PANTHER" id="PTHR15910:SF1">
    <property type="entry name" value="ARCHAEMETZINCIN-2"/>
    <property type="match status" value="1"/>
</dbReference>
<evidence type="ECO:0000256" key="1">
    <source>
        <dbReference type="ARBA" id="ARBA00001947"/>
    </source>
</evidence>
<keyword evidence="3" id="KW-0479">Metal-binding</keyword>
<dbReference type="InterPro" id="IPR024079">
    <property type="entry name" value="MetalloPept_cat_dom_sf"/>
</dbReference>
<reference evidence="7" key="1">
    <citation type="submission" date="2022-01" db="EMBL/GenBank/DDBJ databases">
        <title>Draft genome of Methanogenium marinum DSM 15558.</title>
        <authorList>
            <person name="Chen S.-C."/>
            <person name="You Y.-T."/>
        </authorList>
    </citation>
    <scope>NUCLEOTIDE SEQUENCE</scope>
    <source>
        <strain evidence="7">DSM 15558</strain>
    </source>
</reference>
<evidence type="ECO:0000256" key="6">
    <source>
        <dbReference type="ARBA" id="ARBA00023049"/>
    </source>
</evidence>
<evidence type="ECO:0000313" key="7">
    <source>
        <dbReference type="EMBL" id="MDE4907798.1"/>
    </source>
</evidence>
<name>A0A9Q4PY03_9EURY</name>
<gene>
    <name evidence="7" type="ORF">L0665_04120</name>
</gene>
<evidence type="ECO:0000313" key="8">
    <source>
        <dbReference type="Proteomes" id="UP001143747"/>
    </source>
</evidence>
<protein>
    <submittedName>
        <fullName evidence="7">Archaemetzincin family Zn-dependent metalloprotease</fullName>
    </submittedName>
</protein>
<dbReference type="RefSeq" id="WP_274924444.1">
    <property type="nucleotide sequence ID" value="NZ_JAKELO010000002.1"/>
</dbReference>
<evidence type="ECO:0000256" key="2">
    <source>
        <dbReference type="ARBA" id="ARBA00022670"/>
    </source>
</evidence>
<comment type="caution">
    <text evidence="7">The sequence shown here is derived from an EMBL/GenBank/DDBJ whole genome shotgun (WGS) entry which is preliminary data.</text>
</comment>
<evidence type="ECO:0000256" key="3">
    <source>
        <dbReference type="ARBA" id="ARBA00022723"/>
    </source>
</evidence>
<dbReference type="GO" id="GO:0006508">
    <property type="term" value="P:proteolysis"/>
    <property type="evidence" value="ECO:0007669"/>
    <property type="project" value="UniProtKB-KW"/>
</dbReference>
<keyword evidence="4" id="KW-0378">Hydrolase</keyword>
<keyword evidence="5" id="KW-0862">Zinc</keyword>
<evidence type="ECO:0000256" key="4">
    <source>
        <dbReference type="ARBA" id="ARBA00022801"/>
    </source>
</evidence>
<dbReference type="EMBL" id="JAKELO010000002">
    <property type="protein sequence ID" value="MDE4907798.1"/>
    <property type="molecule type" value="Genomic_DNA"/>
</dbReference>
<keyword evidence="8" id="KW-1185">Reference proteome</keyword>
<dbReference type="Proteomes" id="UP001143747">
    <property type="component" value="Unassembled WGS sequence"/>
</dbReference>
<sequence>MSFLIFWDSTSPQGLQIPVAQAIGAILGTHVELQENPVMLRGFDGARGQYNASHILTGMQDIYTRKYGIGDYILIIVGKDLYIPGRDFVFGLARPSIRAGIVSTTRLNNQYYQRKSDMYDTIDRVVKEGSHEFCHMLGLDHCRNSECIMFCPSTLDELDRKRKTLCPACQRKLKAAKRYF</sequence>
<comment type="cofactor">
    <cofactor evidence="1">
        <name>Zn(2+)</name>
        <dbReference type="ChEBI" id="CHEBI:29105"/>
    </cofactor>
</comment>
<dbReference type="Pfam" id="PF07998">
    <property type="entry name" value="Peptidase_M54"/>
    <property type="match status" value="1"/>
</dbReference>
<dbReference type="GO" id="GO:0008270">
    <property type="term" value="F:zinc ion binding"/>
    <property type="evidence" value="ECO:0007669"/>
    <property type="project" value="InterPro"/>
</dbReference>
<keyword evidence="6 7" id="KW-0482">Metalloprotease</keyword>
<dbReference type="InterPro" id="IPR012962">
    <property type="entry name" value="Pept_M54_archaemetzincn"/>
</dbReference>
<dbReference type="SUPFAM" id="SSF55486">
    <property type="entry name" value="Metalloproteases ('zincins'), catalytic domain"/>
    <property type="match status" value="1"/>
</dbReference>
<dbReference type="CDD" id="cd11375">
    <property type="entry name" value="Peptidase_M54"/>
    <property type="match status" value="1"/>
</dbReference>
<dbReference type="PANTHER" id="PTHR15910">
    <property type="entry name" value="ARCHAEMETZINCIN"/>
    <property type="match status" value="1"/>
</dbReference>
<accession>A0A9Q4PY03</accession>
<dbReference type="GO" id="GO:0008237">
    <property type="term" value="F:metallopeptidase activity"/>
    <property type="evidence" value="ECO:0007669"/>
    <property type="project" value="UniProtKB-KW"/>
</dbReference>
<keyword evidence="2" id="KW-0645">Protease</keyword>
<dbReference type="Gene3D" id="3.40.390.10">
    <property type="entry name" value="Collagenase (Catalytic Domain)"/>
    <property type="match status" value="1"/>
</dbReference>